<dbReference type="GO" id="GO:0016618">
    <property type="term" value="F:hydroxypyruvate reductase [NAD(P)H] activity"/>
    <property type="evidence" value="ECO:0007669"/>
    <property type="project" value="UniProtKB-EC"/>
</dbReference>
<keyword evidence="3" id="KW-0520">NAD</keyword>
<organism evidence="7 10">
    <name type="scientific">Pediococcus damnosus</name>
    <dbReference type="NCBI Taxonomy" id="51663"/>
    <lineage>
        <taxon>Bacteria</taxon>
        <taxon>Bacillati</taxon>
        <taxon>Bacillota</taxon>
        <taxon>Bacilli</taxon>
        <taxon>Lactobacillales</taxon>
        <taxon>Lactobacillaceae</taxon>
        <taxon>Pediococcus</taxon>
    </lineage>
</organism>
<dbReference type="KEGG" id="pdm:ADU72_1099"/>
<dbReference type="GO" id="GO:0030267">
    <property type="term" value="F:glyoxylate reductase (NADPH) activity"/>
    <property type="evidence" value="ECO:0007669"/>
    <property type="project" value="UniProtKB-EC"/>
</dbReference>
<dbReference type="EMBL" id="CP012288">
    <property type="protein sequence ID" value="AMV67032.1"/>
    <property type="molecule type" value="Genomic_DNA"/>
</dbReference>
<evidence type="ECO:0000256" key="3">
    <source>
        <dbReference type="ARBA" id="ARBA00023027"/>
    </source>
</evidence>
<keyword evidence="2 4" id="KW-0560">Oxidoreductase</keyword>
<dbReference type="InterPro" id="IPR036291">
    <property type="entry name" value="NAD(P)-bd_dom_sf"/>
</dbReference>
<dbReference type="Proteomes" id="UP000076244">
    <property type="component" value="Chromosome"/>
</dbReference>
<dbReference type="EMBL" id="CP012275">
    <property type="protein sequence ID" value="AMV63077.1"/>
    <property type="molecule type" value="Genomic_DNA"/>
</dbReference>
<evidence type="ECO:0000256" key="2">
    <source>
        <dbReference type="ARBA" id="ARBA00023002"/>
    </source>
</evidence>
<evidence type="ECO:0000259" key="6">
    <source>
        <dbReference type="Pfam" id="PF02826"/>
    </source>
</evidence>
<dbReference type="PANTHER" id="PTHR42789">
    <property type="entry name" value="D-ISOMER SPECIFIC 2-HYDROXYACID DEHYDROGENASE FAMILY PROTEIN (AFU_ORTHOLOGUE AFUA_6G10090)"/>
    <property type="match status" value="1"/>
</dbReference>
<dbReference type="CDD" id="cd12178">
    <property type="entry name" value="2-Hacid_dh_13"/>
    <property type="match status" value="1"/>
</dbReference>
<evidence type="ECO:0000313" key="10">
    <source>
        <dbReference type="Proteomes" id="UP000076405"/>
    </source>
</evidence>
<evidence type="ECO:0000259" key="5">
    <source>
        <dbReference type="Pfam" id="PF00389"/>
    </source>
</evidence>
<dbReference type="InterPro" id="IPR006140">
    <property type="entry name" value="D-isomer_DH_NAD-bd"/>
</dbReference>
<sequence>MSQVYIAAELPTITTEILKAHQLDYKVYAGEGLISHQELMAQVEDAKYLITALSTQVDKEIIDHAPNLKLIANFGAGFNNIDTSYAKEKGIVVTNTPIVSTNPVAEVTIGLILALSHRMVEGDAQMRKDGFPGWAPLYFLGHEIAGKTLGIVGLGNIGQEVARKAAALSMKVQYWQPHQKSDPEERSLGVKYVTFDELIETSDFISINAPQTSANYHQFNQNVFQQMKATAALVNVGRGPIVDEAALRDALKNKDIAGAALDVYEHEPAVTPGLQDMKNVILTPHIGNATVEARDAMGKIVADNIGLINDGKKAKYVVNQ</sequence>
<dbReference type="EC" id="1.1.1.81" evidence="7"/>
<dbReference type="GO" id="GO:0047964">
    <property type="term" value="F:glyoxylate reductase (NADH) activity"/>
    <property type="evidence" value="ECO:0007669"/>
    <property type="project" value="UniProtKB-EC"/>
</dbReference>
<comment type="similarity">
    <text evidence="1 4">Belongs to the D-isomer specific 2-hydroxyacid dehydrogenase family.</text>
</comment>
<evidence type="ECO:0000313" key="8">
    <source>
        <dbReference type="EMBL" id="AMV67032.1"/>
    </source>
</evidence>
<name>A0A0R2HVK3_9LACO</name>
<evidence type="ECO:0000256" key="1">
    <source>
        <dbReference type="ARBA" id="ARBA00005854"/>
    </source>
</evidence>
<keyword evidence="9" id="KW-1185">Reference proteome</keyword>
<dbReference type="SUPFAM" id="SSF52283">
    <property type="entry name" value="Formate/glycerate dehydrogenase catalytic domain-like"/>
    <property type="match status" value="1"/>
</dbReference>
<dbReference type="InterPro" id="IPR050857">
    <property type="entry name" value="D-2-hydroxyacid_DH"/>
</dbReference>
<dbReference type="RefSeq" id="WP_046871409.1">
    <property type="nucleotide sequence ID" value="NZ_BAAAXI010000186.1"/>
</dbReference>
<protein>
    <submittedName>
        <fullName evidence="7">Glyoxylate reductase</fullName>
        <ecNumber evidence="7">1.1.1.26</ecNumber>
        <ecNumber evidence="7">1.1.1.79</ecNumber>
        <ecNumber evidence="7">1.1.1.81</ecNumber>
    </submittedName>
</protein>
<dbReference type="GeneID" id="57276397"/>
<dbReference type="InterPro" id="IPR006139">
    <property type="entry name" value="D-isomer_2_OHA_DH_cat_dom"/>
</dbReference>
<reference evidence="9 10" key="1">
    <citation type="journal article" date="2016" name="PLoS ONE">
        <title>The Identification of Novel Diagnostic Marker Genes for the Detection of Beer Spoiling Pediococcus damnosus Strains Using the BlAst Diagnostic Gene findEr.</title>
        <authorList>
            <person name="Behr J."/>
            <person name="Geissler A.J."/>
            <person name="Schmid J."/>
            <person name="Zehe A."/>
            <person name="Vogel R.F."/>
        </authorList>
    </citation>
    <scope>NUCLEOTIDE SEQUENCE [LARGE SCALE GENOMIC DNA]</scope>
    <source>
        <strain evidence="7 10">TMW 2.1533</strain>
        <strain evidence="8 9">TMW 2.1535</strain>
    </source>
</reference>
<dbReference type="Pfam" id="PF02826">
    <property type="entry name" value="2-Hacid_dh_C"/>
    <property type="match status" value="1"/>
</dbReference>
<dbReference type="OrthoDB" id="9805416at2"/>
<evidence type="ECO:0000313" key="7">
    <source>
        <dbReference type="EMBL" id="AMV63077.1"/>
    </source>
</evidence>
<dbReference type="GO" id="GO:0051287">
    <property type="term" value="F:NAD binding"/>
    <property type="evidence" value="ECO:0007669"/>
    <property type="project" value="InterPro"/>
</dbReference>
<feature type="domain" description="D-isomer specific 2-hydroxyacid dehydrogenase NAD-binding" evidence="6">
    <location>
        <begin position="109"/>
        <end position="287"/>
    </location>
</feature>
<dbReference type="Pfam" id="PF00389">
    <property type="entry name" value="2-Hacid_dh"/>
    <property type="match status" value="1"/>
</dbReference>
<dbReference type="FunFam" id="3.40.50.720:FF:000203">
    <property type="entry name" value="D-3-phosphoglycerate dehydrogenase (SerA)"/>
    <property type="match status" value="1"/>
</dbReference>
<dbReference type="SUPFAM" id="SSF51735">
    <property type="entry name" value="NAD(P)-binding Rossmann-fold domains"/>
    <property type="match status" value="1"/>
</dbReference>
<accession>A0A0R2HVK3</accession>
<gene>
    <name evidence="7" type="ORF">ADU70_1597</name>
    <name evidence="8" type="ORF">ADU72_1099</name>
</gene>
<dbReference type="EC" id="1.1.1.79" evidence="7"/>
<dbReference type="PANTHER" id="PTHR42789:SF1">
    <property type="entry name" value="D-ISOMER SPECIFIC 2-HYDROXYACID DEHYDROGENASE FAMILY PROTEIN (AFU_ORTHOLOGUE AFUA_6G10090)"/>
    <property type="match status" value="1"/>
</dbReference>
<dbReference type="Proteomes" id="UP000076405">
    <property type="component" value="Chromosome"/>
</dbReference>
<dbReference type="EC" id="1.1.1.26" evidence="7"/>
<proteinExistence type="inferred from homology"/>
<evidence type="ECO:0000313" key="9">
    <source>
        <dbReference type="Proteomes" id="UP000076244"/>
    </source>
</evidence>
<evidence type="ECO:0000256" key="4">
    <source>
        <dbReference type="RuleBase" id="RU003719"/>
    </source>
</evidence>
<dbReference type="AlphaFoldDB" id="A0A0R2HVK3"/>
<dbReference type="Gene3D" id="3.40.50.720">
    <property type="entry name" value="NAD(P)-binding Rossmann-like Domain"/>
    <property type="match status" value="2"/>
</dbReference>
<feature type="domain" description="D-isomer specific 2-hydroxyacid dehydrogenase catalytic" evidence="5">
    <location>
        <begin position="7"/>
        <end position="319"/>
    </location>
</feature>